<evidence type="ECO:0000313" key="7">
    <source>
        <dbReference type="Proteomes" id="UP001348265"/>
    </source>
</evidence>
<gene>
    <name evidence="6" type="ORF">RB636_17515</name>
</gene>
<dbReference type="Gene3D" id="1.25.40.10">
    <property type="entry name" value="Tetratricopeptide repeat domain"/>
    <property type="match status" value="1"/>
</dbReference>
<keyword evidence="3" id="KW-0804">Transcription</keyword>
<name>A0ABU7WTZ2_9ACTN</name>
<keyword evidence="1" id="KW-0902">Two-component regulatory system</keyword>
<evidence type="ECO:0000259" key="5">
    <source>
        <dbReference type="SMART" id="SM01043"/>
    </source>
</evidence>
<dbReference type="SMART" id="SM01043">
    <property type="entry name" value="BTAD"/>
    <property type="match status" value="1"/>
</dbReference>
<reference evidence="6 7" key="1">
    <citation type="submission" date="2023-08" db="EMBL/GenBank/DDBJ databases">
        <authorList>
            <person name="Sharma P."/>
            <person name="Verma V."/>
            <person name="Mohan M.K."/>
            <person name="Dubey A.K."/>
        </authorList>
    </citation>
    <scope>NUCLEOTIDE SEQUENCE [LARGE SCALE GENOMIC DNA]</scope>
    <source>
        <strain evidence="6 7">ADP4</strain>
    </source>
</reference>
<feature type="domain" description="Bacterial transcriptional activator" evidence="5">
    <location>
        <begin position="1"/>
        <end position="94"/>
    </location>
</feature>
<dbReference type="PANTHER" id="PTHR35807:SF1">
    <property type="entry name" value="TRANSCRIPTIONAL REGULATOR REDD"/>
    <property type="match status" value="1"/>
</dbReference>
<dbReference type="PANTHER" id="PTHR35807">
    <property type="entry name" value="TRANSCRIPTIONAL REGULATOR REDD-RELATED"/>
    <property type="match status" value="1"/>
</dbReference>
<feature type="region of interest" description="Disordered" evidence="4">
    <location>
        <begin position="282"/>
        <end position="325"/>
    </location>
</feature>
<dbReference type="Pfam" id="PF03704">
    <property type="entry name" value="BTAD"/>
    <property type="match status" value="1"/>
</dbReference>
<comment type="caution">
    <text evidence="6">The sequence shown here is derived from an EMBL/GenBank/DDBJ whole genome shotgun (WGS) entry which is preliminary data.</text>
</comment>
<accession>A0ABU7WTZ2</accession>
<dbReference type="SUPFAM" id="SSF48452">
    <property type="entry name" value="TPR-like"/>
    <property type="match status" value="1"/>
</dbReference>
<feature type="compositionally biased region" description="Low complexity" evidence="4">
    <location>
        <begin position="171"/>
        <end position="196"/>
    </location>
</feature>
<evidence type="ECO:0000256" key="1">
    <source>
        <dbReference type="ARBA" id="ARBA00023012"/>
    </source>
</evidence>
<proteinExistence type="predicted"/>
<keyword evidence="7" id="KW-1185">Reference proteome</keyword>
<feature type="compositionally biased region" description="Basic residues" evidence="4">
    <location>
        <begin position="148"/>
        <end position="157"/>
    </location>
</feature>
<dbReference type="InterPro" id="IPR011990">
    <property type="entry name" value="TPR-like_helical_dom_sf"/>
</dbReference>
<dbReference type="Proteomes" id="UP001348265">
    <property type="component" value="Unassembled WGS sequence"/>
</dbReference>
<evidence type="ECO:0000256" key="4">
    <source>
        <dbReference type="SAM" id="MobiDB-lite"/>
    </source>
</evidence>
<dbReference type="EMBL" id="JAVFKM010000008">
    <property type="protein sequence ID" value="MEF3114970.1"/>
    <property type="molecule type" value="Genomic_DNA"/>
</dbReference>
<evidence type="ECO:0000256" key="2">
    <source>
        <dbReference type="ARBA" id="ARBA00023015"/>
    </source>
</evidence>
<dbReference type="InterPro" id="IPR051677">
    <property type="entry name" value="AfsR-DnrI-RedD_regulator"/>
</dbReference>
<dbReference type="InterPro" id="IPR005158">
    <property type="entry name" value="BTAD"/>
</dbReference>
<dbReference type="RefSeq" id="WP_331787280.1">
    <property type="nucleotide sequence ID" value="NZ_JAVFKM010000008.1"/>
</dbReference>
<sequence length="346" mass="37293">MAQALELWTGEPLAGVPGPYAATWRARLEERRLGLAEDHLTLDLEAGRHAEVVAELTAPAAGLRERVWELLMLAFSSGDRQTEALAAYADPDVCSPWNGASPLPSNSANCADAARGPALARPLPKGAPKPGRWWRGSVPSGSASARHPGLHRAVRAGRRADRAPRGGRGQRFGPSCTAPAAAGPAPTPSPSSATPSGGPGTPTGPRPADRKPWRRTRRWAPWRHPPYGDCSGRPARADERRHCSGGSARRVTVPVAGRTAAAFPATPRGRRPGRTTLLCRSLLRPRRPPRRRAQPDPRRTWATGRRDEHPSRPSRPRPYPRDLLCPSEQSAGCRASLSCTSWWANS</sequence>
<feature type="compositionally biased region" description="Basic residues" evidence="4">
    <location>
        <begin position="212"/>
        <end position="221"/>
    </location>
</feature>
<feature type="compositionally biased region" description="Basic residues" evidence="4">
    <location>
        <begin position="283"/>
        <end position="292"/>
    </location>
</feature>
<feature type="compositionally biased region" description="Basic and acidic residues" evidence="4">
    <location>
        <begin position="293"/>
        <end position="311"/>
    </location>
</feature>
<feature type="region of interest" description="Disordered" evidence="4">
    <location>
        <begin position="119"/>
        <end position="251"/>
    </location>
</feature>
<organism evidence="6 7">
    <name type="scientific">Streptomyces chrestomyceticus</name>
    <dbReference type="NCBI Taxonomy" id="68185"/>
    <lineage>
        <taxon>Bacteria</taxon>
        <taxon>Bacillati</taxon>
        <taxon>Actinomycetota</taxon>
        <taxon>Actinomycetes</taxon>
        <taxon>Kitasatosporales</taxon>
        <taxon>Streptomycetaceae</taxon>
        <taxon>Streptomyces</taxon>
    </lineage>
</organism>
<protein>
    <submittedName>
        <fullName evidence="6">BTAD domain-containing putative transcriptional regulator</fullName>
    </submittedName>
</protein>
<keyword evidence="2" id="KW-0805">Transcription regulation</keyword>
<evidence type="ECO:0000256" key="3">
    <source>
        <dbReference type="ARBA" id="ARBA00023163"/>
    </source>
</evidence>
<evidence type="ECO:0000313" key="6">
    <source>
        <dbReference type="EMBL" id="MEF3114970.1"/>
    </source>
</evidence>